<dbReference type="InterPro" id="IPR010799">
    <property type="entry name" value="MlrC_C"/>
</dbReference>
<dbReference type="Pfam" id="PF07171">
    <property type="entry name" value="MlrC_C"/>
    <property type="match status" value="1"/>
</dbReference>
<evidence type="ECO:0000259" key="1">
    <source>
        <dbReference type="Pfam" id="PF07171"/>
    </source>
</evidence>
<keyword evidence="4" id="KW-1185">Reference proteome</keyword>
<evidence type="ECO:0000313" key="3">
    <source>
        <dbReference type="EMBL" id="SHJ23871.1"/>
    </source>
</evidence>
<dbReference type="Pfam" id="PF07364">
    <property type="entry name" value="DUF1485"/>
    <property type="match status" value="1"/>
</dbReference>
<evidence type="ECO:0000259" key="2">
    <source>
        <dbReference type="Pfam" id="PF07364"/>
    </source>
</evidence>
<dbReference type="RefSeq" id="WP_073333775.1">
    <property type="nucleotide sequence ID" value="NZ_FQYO01000007.1"/>
</dbReference>
<gene>
    <name evidence="3" type="ORF">SAMN05444417_3272</name>
</gene>
<dbReference type="Proteomes" id="UP000184292">
    <property type="component" value="Unassembled WGS sequence"/>
</dbReference>
<dbReference type="STRING" id="1447782.SAMN05444417_3272"/>
<dbReference type="InterPro" id="IPR015995">
    <property type="entry name" value="MlrC_N"/>
</dbReference>
<feature type="domain" description="Microcystin LR degradation protein MlrC N-terminal" evidence="2">
    <location>
        <begin position="3"/>
        <end position="277"/>
    </location>
</feature>
<dbReference type="OrthoDB" id="9782658at2"/>
<protein>
    <submittedName>
        <fullName evidence="3">Microcystin degradation protein MlrC, contains DUF1485 domain</fullName>
    </submittedName>
</protein>
<accession>A0A1M6HNP3</accession>
<sequence length="453" mass="47819">MKRVAIGGLHTECSSYSPLEQQRGDFTRTEGDALVRMVPVDFAALGLAPLPLFHERSVPGGPVAAGCFAAQRGEFMEALRAALPLDGVLLLMHGAMFVPGTDDPEGEFVAEVRDIVGPEAVIAAAFDLHGQITDRIVRSLDIFAAYRTAPHVDVEETRARAARMLAAALAGGPRPSVHWTGVPLLVPGEMSSTFVEPCASLYAALPAYDMREGVWDANLMIGYVWADAPRATAAAVVTSTDRAAGRRAADEIAAAYWDARDRLDFDSEAMPLESALTALRGAGPAILADSGDNPTAGGVGDRAEVLDAVLRAGLPGALFAGIADPEAYAAVAAGAREILTGGTLGGGGPRVTLPVRSAHIAGDCAIVRSRDATIVLTRRRRPFHDLADFAALGLDLADFPLLVVKSGYLSPDLRALPRRQIMALTDGAVSQDLAALANHRRPRPTWPFQKERA</sequence>
<dbReference type="EMBL" id="FQYO01000007">
    <property type="protein sequence ID" value="SHJ23871.1"/>
    <property type="molecule type" value="Genomic_DNA"/>
</dbReference>
<reference evidence="3 4" key="1">
    <citation type="submission" date="2016-11" db="EMBL/GenBank/DDBJ databases">
        <authorList>
            <person name="Jaros S."/>
            <person name="Januszkiewicz K."/>
            <person name="Wedrychowicz H."/>
        </authorList>
    </citation>
    <scope>NUCLEOTIDE SEQUENCE [LARGE SCALE GENOMIC DNA]</scope>
    <source>
        <strain evidence="3 4">DSM 100565</strain>
    </source>
</reference>
<feature type="domain" description="Microcystin LR degradation protein MlrC C-terminal" evidence="1">
    <location>
        <begin position="287"/>
        <end position="440"/>
    </location>
</feature>
<name>A0A1M6HNP3_9RHOB</name>
<organism evidence="3 4">
    <name type="scientific">Wenxinia saemankumensis</name>
    <dbReference type="NCBI Taxonomy" id="1447782"/>
    <lineage>
        <taxon>Bacteria</taxon>
        <taxon>Pseudomonadati</taxon>
        <taxon>Pseudomonadota</taxon>
        <taxon>Alphaproteobacteria</taxon>
        <taxon>Rhodobacterales</taxon>
        <taxon>Roseobacteraceae</taxon>
        <taxon>Wenxinia</taxon>
    </lineage>
</organism>
<proteinExistence type="predicted"/>
<evidence type="ECO:0000313" key="4">
    <source>
        <dbReference type="Proteomes" id="UP000184292"/>
    </source>
</evidence>
<dbReference type="AlphaFoldDB" id="A0A1M6HNP3"/>